<feature type="binding site" evidence="2">
    <location>
        <position position="55"/>
    </location>
    <ligand>
        <name>substrate</name>
    </ligand>
</feature>
<dbReference type="EMBL" id="JANKAS010000020">
    <property type="protein sequence ID" value="MCR1900127.1"/>
    <property type="molecule type" value="Genomic_DNA"/>
</dbReference>
<evidence type="ECO:0000256" key="2">
    <source>
        <dbReference type="PIRSR" id="PIRSR613078-2"/>
    </source>
</evidence>
<dbReference type="RefSeq" id="WP_257533169.1">
    <property type="nucleotide sequence ID" value="NZ_JANKAS010000020.1"/>
</dbReference>
<dbReference type="PANTHER" id="PTHR48100:SF59">
    <property type="entry name" value="ADENOSYLCOBALAMIN_ALPHA-RIBAZOLE PHOSPHATASE"/>
    <property type="match status" value="1"/>
</dbReference>
<feature type="active site" description="Proton donor/acceptor" evidence="1">
    <location>
        <position position="79"/>
    </location>
</feature>
<name>A0AAE3HIG7_9FIRM</name>
<comment type="caution">
    <text evidence="3">The sequence shown here is derived from an EMBL/GenBank/DDBJ whole genome shotgun (WGS) entry which is preliminary data.</text>
</comment>
<dbReference type="InterPro" id="IPR029033">
    <property type="entry name" value="His_PPase_superfam"/>
</dbReference>
<keyword evidence="4" id="KW-1185">Reference proteome</keyword>
<dbReference type="CDD" id="cd07067">
    <property type="entry name" value="HP_PGM_like"/>
    <property type="match status" value="1"/>
</dbReference>
<dbReference type="GO" id="GO:0005737">
    <property type="term" value="C:cytoplasm"/>
    <property type="evidence" value="ECO:0007669"/>
    <property type="project" value="TreeGrafter"/>
</dbReference>
<dbReference type="InterPro" id="IPR050275">
    <property type="entry name" value="PGM_Phosphatase"/>
</dbReference>
<protein>
    <submittedName>
        <fullName evidence="3">Histidine phosphatase family protein</fullName>
    </submittedName>
</protein>
<proteinExistence type="predicted"/>
<feature type="active site" description="Tele-phosphohistidine intermediate" evidence="1">
    <location>
        <position position="10"/>
    </location>
</feature>
<evidence type="ECO:0000313" key="4">
    <source>
        <dbReference type="Proteomes" id="UP001205748"/>
    </source>
</evidence>
<dbReference type="AlphaFoldDB" id="A0AAE3HIG7"/>
<dbReference type="SUPFAM" id="SSF53254">
    <property type="entry name" value="Phosphoglycerate mutase-like"/>
    <property type="match status" value="1"/>
</dbReference>
<organism evidence="3 4">
    <name type="scientific">Irregularibacter muris</name>
    <dbReference type="NCBI Taxonomy" id="1796619"/>
    <lineage>
        <taxon>Bacteria</taxon>
        <taxon>Bacillati</taxon>
        <taxon>Bacillota</taxon>
        <taxon>Clostridia</taxon>
        <taxon>Eubacteriales</taxon>
        <taxon>Eubacteriaceae</taxon>
        <taxon>Irregularibacter</taxon>
    </lineage>
</organism>
<dbReference type="SMART" id="SM00855">
    <property type="entry name" value="PGAM"/>
    <property type="match status" value="1"/>
</dbReference>
<dbReference type="InterPro" id="IPR013078">
    <property type="entry name" value="His_Pase_superF_clade-1"/>
</dbReference>
<reference evidence="3" key="1">
    <citation type="submission" date="2022-07" db="EMBL/GenBank/DDBJ databases">
        <title>Enhanced cultured diversity of the mouse gut microbiota enables custom-made synthetic communities.</title>
        <authorList>
            <person name="Afrizal A."/>
        </authorList>
    </citation>
    <scope>NUCLEOTIDE SEQUENCE</scope>
    <source>
        <strain evidence="3">DSM 28593</strain>
    </source>
</reference>
<dbReference type="GO" id="GO:0016791">
    <property type="term" value="F:phosphatase activity"/>
    <property type="evidence" value="ECO:0007669"/>
    <property type="project" value="TreeGrafter"/>
</dbReference>
<dbReference type="Pfam" id="PF00300">
    <property type="entry name" value="His_Phos_1"/>
    <property type="match status" value="1"/>
</dbReference>
<sequence>MQTKIYMIRHAESPFVFGQERTRGLSKEGLEKAKKVAEIFEDIDVDLIVSSPYRRAIQTVEYLANKKDLSIIKFEELRERAIKGLDYKLPWGELVKAIEKSFEDIDFSLRGGESTRKIQERSIPIIEKLLDEYKGKSIVVGTHGNIMTIIMNYYNKEYGFKFWNSTLTPDIYKLSFVSKELKDIYRLWDSEL</sequence>
<dbReference type="PANTHER" id="PTHR48100">
    <property type="entry name" value="BROAD-SPECIFICITY PHOSPHATASE YOR283W-RELATED"/>
    <property type="match status" value="1"/>
</dbReference>
<evidence type="ECO:0000256" key="1">
    <source>
        <dbReference type="PIRSR" id="PIRSR613078-1"/>
    </source>
</evidence>
<accession>A0AAE3HIG7</accession>
<gene>
    <name evidence="3" type="ORF">NSA47_14250</name>
</gene>
<evidence type="ECO:0000313" key="3">
    <source>
        <dbReference type="EMBL" id="MCR1900127.1"/>
    </source>
</evidence>
<dbReference type="Gene3D" id="3.40.50.1240">
    <property type="entry name" value="Phosphoglycerate mutase-like"/>
    <property type="match status" value="1"/>
</dbReference>
<dbReference type="Proteomes" id="UP001205748">
    <property type="component" value="Unassembled WGS sequence"/>
</dbReference>